<dbReference type="Pfam" id="PF00127">
    <property type="entry name" value="Copper-bind"/>
    <property type="match status" value="1"/>
</dbReference>
<evidence type="ECO:0000313" key="6">
    <source>
        <dbReference type="EMBL" id="KIM48881.1"/>
    </source>
</evidence>
<evidence type="ECO:0000256" key="2">
    <source>
        <dbReference type="ARBA" id="ARBA00023008"/>
    </source>
</evidence>
<protein>
    <recommendedName>
        <fullName evidence="5">Blue (type 1) copper domain-containing protein</fullName>
    </recommendedName>
</protein>
<reference evidence="7" key="2">
    <citation type="submission" date="2015-01" db="EMBL/GenBank/DDBJ databases">
        <title>Evolutionary Origins and Diversification of the Mycorrhizal Mutualists.</title>
        <authorList>
            <consortium name="DOE Joint Genome Institute"/>
            <consortium name="Mycorrhizal Genomics Consortium"/>
            <person name="Kohler A."/>
            <person name="Kuo A."/>
            <person name="Nagy L.G."/>
            <person name="Floudas D."/>
            <person name="Copeland A."/>
            <person name="Barry K.W."/>
            <person name="Cichocki N."/>
            <person name="Veneault-Fourrey C."/>
            <person name="LaButti K."/>
            <person name="Lindquist E.A."/>
            <person name="Lipzen A."/>
            <person name="Lundell T."/>
            <person name="Morin E."/>
            <person name="Murat C."/>
            <person name="Riley R."/>
            <person name="Ohm R."/>
            <person name="Sun H."/>
            <person name="Tunlid A."/>
            <person name="Henrissat B."/>
            <person name="Grigoriev I.V."/>
            <person name="Hibbett D.S."/>
            <person name="Martin F."/>
        </authorList>
    </citation>
    <scope>NUCLEOTIDE SEQUENCE [LARGE SCALE GENOMIC DNA]</scope>
    <source>
        <strain evidence="7">h7</strain>
    </source>
</reference>
<accession>A0A0C3CYG0</accession>
<dbReference type="AlphaFoldDB" id="A0A0C3CYG0"/>
<feature type="domain" description="Blue (type 1) copper" evidence="5">
    <location>
        <begin position="53"/>
        <end position="152"/>
    </location>
</feature>
<dbReference type="InterPro" id="IPR052953">
    <property type="entry name" value="Ser-rich/MCO-related"/>
</dbReference>
<evidence type="ECO:0000256" key="4">
    <source>
        <dbReference type="SAM" id="SignalP"/>
    </source>
</evidence>
<feature type="signal peptide" evidence="4">
    <location>
        <begin position="1"/>
        <end position="17"/>
    </location>
</feature>
<dbReference type="InterPro" id="IPR000923">
    <property type="entry name" value="BlueCu_1"/>
</dbReference>
<organism evidence="6 7">
    <name type="scientific">Hebeloma cylindrosporum</name>
    <dbReference type="NCBI Taxonomy" id="76867"/>
    <lineage>
        <taxon>Eukaryota</taxon>
        <taxon>Fungi</taxon>
        <taxon>Dikarya</taxon>
        <taxon>Basidiomycota</taxon>
        <taxon>Agaricomycotina</taxon>
        <taxon>Agaricomycetes</taxon>
        <taxon>Agaricomycetidae</taxon>
        <taxon>Agaricales</taxon>
        <taxon>Agaricineae</taxon>
        <taxon>Hymenogastraceae</taxon>
        <taxon>Hebeloma</taxon>
    </lineage>
</organism>
<dbReference type="HOGENOM" id="CLU_053381_4_0_1"/>
<dbReference type="GO" id="GO:0009055">
    <property type="term" value="F:electron transfer activity"/>
    <property type="evidence" value="ECO:0007669"/>
    <property type="project" value="InterPro"/>
</dbReference>
<dbReference type="EMBL" id="KN831768">
    <property type="protein sequence ID" value="KIM48881.1"/>
    <property type="molecule type" value="Genomic_DNA"/>
</dbReference>
<dbReference type="PANTHER" id="PTHR34883">
    <property type="entry name" value="SERINE-RICH PROTEIN, PUTATIVE-RELATED-RELATED"/>
    <property type="match status" value="1"/>
</dbReference>
<dbReference type="PANTHER" id="PTHR34883:SF15">
    <property type="entry name" value="EXTRACELLULAR SERINE-RICH PROTEIN"/>
    <property type="match status" value="1"/>
</dbReference>
<feature type="chain" id="PRO_5002176261" description="Blue (type 1) copper domain-containing protein" evidence="4">
    <location>
        <begin position="18"/>
        <end position="232"/>
    </location>
</feature>
<dbReference type="CDD" id="cd00920">
    <property type="entry name" value="Cupredoxin"/>
    <property type="match status" value="1"/>
</dbReference>
<keyword evidence="2" id="KW-0186">Copper</keyword>
<sequence>MLMKSAVFFLLPALTAAQYYPAPDPTSSGSSGTSSAAAAAAVPSAPADTTGHMNVNVGFGGKVFSPANITAPVGTLVTFYFAGTIPHSVTQSSFAQPCTYLVANASASTPGGFDSGLVSTGATFTINVTDTSPIWIHCKTPTHCASGMVGSINAPATGNTYDAFLTAARAFSGPSETDTGAVTGGVHGIATAPPASDTGASGSSGGTKSSATKIVGSASLVLLSALFSIVMA</sequence>
<keyword evidence="7" id="KW-1185">Reference proteome</keyword>
<reference evidence="6 7" key="1">
    <citation type="submission" date="2014-04" db="EMBL/GenBank/DDBJ databases">
        <authorList>
            <consortium name="DOE Joint Genome Institute"/>
            <person name="Kuo A."/>
            <person name="Gay G."/>
            <person name="Dore J."/>
            <person name="Kohler A."/>
            <person name="Nagy L.G."/>
            <person name="Floudas D."/>
            <person name="Copeland A."/>
            <person name="Barry K.W."/>
            <person name="Cichocki N."/>
            <person name="Veneault-Fourrey C."/>
            <person name="LaButti K."/>
            <person name="Lindquist E.A."/>
            <person name="Lipzen A."/>
            <person name="Lundell T."/>
            <person name="Morin E."/>
            <person name="Murat C."/>
            <person name="Sun H."/>
            <person name="Tunlid A."/>
            <person name="Henrissat B."/>
            <person name="Grigoriev I.V."/>
            <person name="Hibbett D.S."/>
            <person name="Martin F."/>
            <person name="Nordberg H.P."/>
            <person name="Cantor M.N."/>
            <person name="Hua S.X."/>
        </authorList>
    </citation>
    <scope>NUCLEOTIDE SEQUENCE [LARGE SCALE GENOMIC DNA]</scope>
    <source>
        <strain evidence="7">h7</strain>
    </source>
</reference>
<dbReference type="Gene3D" id="2.60.40.420">
    <property type="entry name" value="Cupredoxins - blue copper proteins"/>
    <property type="match status" value="1"/>
</dbReference>
<feature type="region of interest" description="Disordered" evidence="3">
    <location>
        <begin position="186"/>
        <end position="207"/>
    </location>
</feature>
<dbReference type="Proteomes" id="UP000053424">
    <property type="component" value="Unassembled WGS sequence"/>
</dbReference>
<evidence type="ECO:0000256" key="3">
    <source>
        <dbReference type="SAM" id="MobiDB-lite"/>
    </source>
</evidence>
<dbReference type="OrthoDB" id="1921208at2759"/>
<feature type="compositionally biased region" description="Low complexity" evidence="3">
    <location>
        <begin position="195"/>
        <end position="207"/>
    </location>
</feature>
<keyword evidence="1" id="KW-0479">Metal-binding</keyword>
<dbReference type="STRING" id="686832.A0A0C3CYG0"/>
<proteinExistence type="predicted"/>
<name>A0A0C3CYG0_HEBCY</name>
<keyword evidence="4" id="KW-0732">Signal</keyword>
<dbReference type="InterPro" id="IPR008972">
    <property type="entry name" value="Cupredoxin"/>
</dbReference>
<dbReference type="SUPFAM" id="SSF49503">
    <property type="entry name" value="Cupredoxins"/>
    <property type="match status" value="1"/>
</dbReference>
<evidence type="ECO:0000259" key="5">
    <source>
        <dbReference type="Pfam" id="PF00127"/>
    </source>
</evidence>
<evidence type="ECO:0000313" key="7">
    <source>
        <dbReference type="Proteomes" id="UP000053424"/>
    </source>
</evidence>
<evidence type="ECO:0000256" key="1">
    <source>
        <dbReference type="ARBA" id="ARBA00022723"/>
    </source>
</evidence>
<dbReference type="GO" id="GO:0005507">
    <property type="term" value="F:copper ion binding"/>
    <property type="evidence" value="ECO:0007669"/>
    <property type="project" value="InterPro"/>
</dbReference>
<gene>
    <name evidence="6" type="ORF">M413DRAFT_88707</name>
</gene>